<dbReference type="EMBL" id="AP002536">
    <property type="protein sequence ID" value="BAD67849.1"/>
    <property type="molecule type" value="Genomic_DNA"/>
</dbReference>
<organism evidence="1 2">
    <name type="scientific">Oryza sativa subsp. japonica</name>
    <name type="common">Rice</name>
    <dbReference type="NCBI Taxonomy" id="39947"/>
    <lineage>
        <taxon>Eukaryota</taxon>
        <taxon>Viridiplantae</taxon>
        <taxon>Streptophyta</taxon>
        <taxon>Embryophyta</taxon>
        <taxon>Tracheophyta</taxon>
        <taxon>Spermatophyta</taxon>
        <taxon>Magnoliopsida</taxon>
        <taxon>Liliopsida</taxon>
        <taxon>Poales</taxon>
        <taxon>Poaceae</taxon>
        <taxon>BOP clade</taxon>
        <taxon>Oryzoideae</taxon>
        <taxon>Oryzeae</taxon>
        <taxon>Oryzinae</taxon>
        <taxon>Oryza</taxon>
        <taxon>Oryza sativa</taxon>
    </lineage>
</organism>
<protein>
    <submittedName>
        <fullName evidence="1">Uncharacterized protein</fullName>
    </submittedName>
</protein>
<accession>Q5VRS6</accession>
<dbReference type="Proteomes" id="UP000000763">
    <property type="component" value="Chromosome 6"/>
</dbReference>
<reference evidence="2" key="1">
    <citation type="journal article" date="2005" name="Nature">
        <title>The map-based sequence of the rice genome.</title>
        <authorList>
            <consortium name="International rice genome sequencing project (IRGSP)"/>
            <person name="Matsumoto T."/>
            <person name="Wu J."/>
            <person name="Kanamori H."/>
            <person name="Katayose Y."/>
            <person name="Fujisawa M."/>
            <person name="Namiki N."/>
            <person name="Mizuno H."/>
            <person name="Yamamoto K."/>
            <person name="Antonio B.A."/>
            <person name="Baba T."/>
            <person name="Sakata K."/>
            <person name="Nagamura Y."/>
            <person name="Aoki H."/>
            <person name="Arikawa K."/>
            <person name="Arita K."/>
            <person name="Bito T."/>
            <person name="Chiden Y."/>
            <person name="Fujitsuka N."/>
            <person name="Fukunaka R."/>
            <person name="Hamada M."/>
            <person name="Harada C."/>
            <person name="Hayashi A."/>
            <person name="Hijishita S."/>
            <person name="Honda M."/>
            <person name="Hosokawa S."/>
            <person name="Ichikawa Y."/>
            <person name="Idonuma A."/>
            <person name="Iijima M."/>
            <person name="Ikeda M."/>
            <person name="Ikeno M."/>
            <person name="Ito K."/>
            <person name="Ito S."/>
            <person name="Ito T."/>
            <person name="Ito Y."/>
            <person name="Ito Y."/>
            <person name="Iwabuchi A."/>
            <person name="Kamiya K."/>
            <person name="Karasawa W."/>
            <person name="Kurita K."/>
            <person name="Katagiri S."/>
            <person name="Kikuta A."/>
            <person name="Kobayashi H."/>
            <person name="Kobayashi N."/>
            <person name="Machita K."/>
            <person name="Maehara T."/>
            <person name="Masukawa M."/>
            <person name="Mizubayashi T."/>
            <person name="Mukai Y."/>
            <person name="Nagasaki H."/>
            <person name="Nagata Y."/>
            <person name="Naito S."/>
            <person name="Nakashima M."/>
            <person name="Nakama Y."/>
            <person name="Nakamichi Y."/>
            <person name="Nakamura M."/>
            <person name="Meguro A."/>
            <person name="Negishi M."/>
            <person name="Ohta I."/>
            <person name="Ohta T."/>
            <person name="Okamoto M."/>
            <person name="Ono N."/>
            <person name="Saji S."/>
            <person name="Sakaguchi M."/>
            <person name="Sakai K."/>
            <person name="Shibata M."/>
            <person name="Shimokawa T."/>
            <person name="Song J."/>
            <person name="Takazaki Y."/>
            <person name="Terasawa K."/>
            <person name="Tsugane M."/>
            <person name="Tsuji K."/>
            <person name="Ueda S."/>
            <person name="Waki K."/>
            <person name="Yamagata H."/>
            <person name="Yamamoto M."/>
            <person name="Yamamoto S."/>
            <person name="Yamane H."/>
            <person name="Yoshiki S."/>
            <person name="Yoshihara R."/>
            <person name="Yukawa K."/>
            <person name="Zhong H."/>
            <person name="Yano M."/>
            <person name="Yuan Q."/>
            <person name="Ouyang S."/>
            <person name="Liu J."/>
            <person name="Jones K.M."/>
            <person name="Gansberger K."/>
            <person name="Moffat K."/>
            <person name="Hill J."/>
            <person name="Bera J."/>
            <person name="Fadrosh D."/>
            <person name="Jin S."/>
            <person name="Johri S."/>
            <person name="Kim M."/>
            <person name="Overton L."/>
            <person name="Reardon M."/>
            <person name="Tsitrin T."/>
            <person name="Vuong H."/>
            <person name="Weaver B."/>
            <person name="Ciecko A."/>
            <person name="Tallon L."/>
            <person name="Jackson J."/>
            <person name="Pai G."/>
            <person name="Aken S.V."/>
            <person name="Utterback T."/>
            <person name="Reidmuller S."/>
            <person name="Feldblyum T."/>
            <person name="Hsiao J."/>
            <person name="Zismann V."/>
            <person name="Iobst S."/>
            <person name="de Vazeille A.R."/>
            <person name="Buell C.R."/>
            <person name="Ying K."/>
            <person name="Li Y."/>
            <person name="Lu T."/>
            <person name="Huang Y."/>
            <person name="Zhao Q."/>
            <person name="Feng Q."/>
            <person name="Zhang L."/>
            <person name="Zhu J."/>
            <person name="Weng Q."/>
            <person name="Mu J."/>
            <person name="Lu Y."/>
            <person name="Fan D."/>
            <person name="Liu Y."/>
            <person name="Guan J."/>
            <person name="Zhang Y."/>
            <person name="Yu S."/>
            <person name="Liu X."/>
            <person name="Zhang Y."/>
            <person name="Hong G."/>
            <person name="Han B."/>
            <person name="Choisne N."/>
            <person name="Demange N."/>
            <person name="Orjeda G."/>
            <person name="Samain S."/>
            <person name="Cattolico L."/>
            <person name="Pelletier E."/>
            <person name="Couloux A."/>
            <person name="Segurens B."/>
            <person name="Wincker P."/>
            <person name="D'Hont A."/>
            <person name="Scarpelli C."/>
            <person name="Weissenbach J."/>
            <person name="Salanoubat M."/>
            <person name="Quetier F."/>
            <person name="Yu Y."/>
            <person name="Kim H.R."/>
            <person name="Rambo T."/>
            <person name="Currie J."/>
            <person name="Collura K."/>
            <person name="Luo M."/>
            <person name="Yang T."/>
            <person name="Ammiraju J.S.S."/>
            <person name="Engler F."/>
            <person name="Soderlund C."/>
            <person name="Wing R.A."/>
            <person name="Palmer L.E."/>
            <person name="de la Bastide M."/>
            <person name="Spiegel L."/>
            <person name="Nascimento L."/>
            <person name="Zutavern T."/>
            <person name="O'Shaughnessy A."/>
            <person name="Dike S."/>
            <person name="Dedhia N."/>
            <person name="Preston R."/>
            <person name="Balija V."/>
            <person name="McCombie W.R."/>
            <person name="Chow T."/>
            <person name="Chen H."/>
            <person name="Chung M."/>
            <person name="Chen C."/>
            <person name="Shaw J."/>
            <person name="Wu H."/>
            <person name="Hsiao K."/>
            <person name="Chao Y."/>
            <person name="Chu M."/>
            <person name="Cheng C."/>
            <person name="Hour A."/>
            <person name="Lee P."/>
            <person name="Lin S."/>
            <person name="Lin Y."/>
            <person name="Liou J."/>
            <person name="Liu S."/>
            <person name="Hsing Y."/>
            <person name="Raghuvanshi S."/>
            <person name="Mohanty A."/>
            <person name="Bharti A.K."/>
            <person name="Gaur A."/>
            <person name="Gupta V."/>
            <person name="Kumar D."/>
            <person name="Ravi V."/>
            <person name="Vij S."/>
            <person name="Kapur A."/>
            <person name="Khurana P."/>
            <person name="Khurana P."/>
            <person name="Khurana J.P."/>
            <person name="Tyagi A.K."/>
            <person name="Gaikwad K."/>
            <person name="Singh A."/>
            <person name="Dalal V."/>
            <person name="Srivastava S."/>
            <person name="Dixit A."/>
            <person name="Pal A.K."/>
            <person name="Ghazi I.A."/>
            <person name="Yadav M."/>
            <person name="Pandit A."/>
            <person name="Bhargava A."/>
            <person name="Sureshbabu K."/>
            <person name="Batra K."/>
            <person name="Sharma T.R."/>
            <person name="Mohapatra T."/>
            <person name="Singh N.K."/>
            <person name="Messing J."/>
            <person name="Nelson A.B."/>
            <person name="Fuks G."/>
            <person name="Kavchok S."/>
            <person name="Keizer G."/>
            <person name="Linton E."/>
            <person name="Llaca V."/>
            <person name="Song R."/>
            <person name="Tanyolac B."/>
            <person name="Young S."/>
            <person name="Ho-Il K."/>
            <person name="Hahn J.H."/>
            <person name="Sangsakoo G."/>
            <person name="Vanavichit A."/>
            <person name="de Mattos Luiz.A.T."/>
            <person name="Zimmer P.D."/>
            <person name="Malone G."/>
            <person name="Dellagostin O."/>
            <person name="de Oliveira A.C."/>
            <person name="Bevan M."/>
            <person name="Bancroft I."/>
            <person name="Minx P."/>
            <person name="Cordum H."/>
            <person name="Wilson R."/>
            <person name="Cheng Z."/>
            <person name="Jin W."/>
            <person name="Jiang J."/>
            <person name="Leong S.A."/>
            <person name="Iwama H."/>
            <person name="Gojobori T."/>
            <person name="Itoh T."/>
            <person name="Niimura Y."/>
            <person name="Fujii Y."/>
            <person name="Habara T."/>
            <person name="Sakai H."/>
            <person name="Sato Y."/>
            <person name="Wilson G."/>
            <person name="Kumar K."/>
            <person name="McCouch S."/>
            <person name="Juretic N."/>
            <person name="Hoen D."/>
            <person name="Wright S."/>
            <person name="Bruskiewich R."/>
            <person name="Bureau T."/>
            <person name="Miyao A."/>
            <person name="Hirochika H."/>
            <person name="Nishikawa T."/>
            <person name="Kadowaki K."/>
            <person name="Sugiura M."/>
            <person name="Burr B."/>
            <person name="Sasaki T."/>
        </authorList>
    </citation>
    <scope>NUCLEOTIDE SEQUENCE [LARGE SCALE GENOMIC DNA]</scope>
    <source>
        <strain evidence="2">cv. Nipponbare</strain>
    </source>
</reference>
<dbReference type="AlphaFoldDB" id="Q5VRS6"/>
<evidence type="ECO:0000313" key="2">
    <source>
        <dbReference type="Proteomes" id="UP000000763"/>
    </source>
</evidence>
<reference evidence="2" key="2">
    <citation type="journal article" date="2008" name="Nucleic Acids Res.">
        <title>The rice annotation project database (RAP-DB): 2008 update.</title>
        <authorList>
            <consortium name="The rice annotation project (RAP)"/>
        </authorList>
    </citation>
    <scope>GENOME REANNOTATION</scope>
    <source>
        <strain evidence="2">cv. Nipponbare</strain>
    </source>
</reference>
<name>Q5VRS6_ORYSJ</name>
<gene>
    <name evidence="1" type="primary">OSJNBa0015I14.11</name>
</gene>
<sequence>MVLLLAMVDGGQVRVPLPDTGVMDADADVACTAPAKCAARLLLRRSHTDGWTCGEWKWTSSWMPEGSMAMLWCSMVCDECAGSPNPHCESLGATAAER</sequence>
<proteinExistence type="predicted"/>
<evidence type="ECO:0000313" key="1">
    <source>
        <dbReference type="EMBL" id="BAD67849.1"/>
    </source>
</evidence>